<accession>A0A368T4G9</accession>
<dbReference type="GO" id="GO:0008168">
    <property type="term" value="F:methyltransferase activity"/>
    <property type="evidence" value="ECO:0007669"/>
    <property type="project" value="UniProtKB-KW"/>
</dbReference>
<keyword evidence="2 4" id="KW-0808">Transferase</keyword>
<dbReference type="Proteomes" id="UP000253318">
    <property type="component" value="Unassembled WGS sequence"/>
</dbReference>
<protein>
    <submittedName>
        <fullName evidence="4">Class I SAM-dependent methyltransferase</fullName>
    </submittedName>
</protein>
<comment type="caution">
    <text evidence="4">The sequence shown here is derived from an EMBL/GenBank/DDBJ whole genome shotgun (WGS) entry which is preliminary data.</text>
</comment>
<sequence>MSAHPDHRTDDFYWTAKIPLLEEGAALHRPAHEQATAWLADLLPAAGVRRVLDVGSGPGVATTFLLADSFPEAEVVAVDGTPALLERAREHAERRGLADRVRTLHADLPADFGTLGAADVVWSSHAVHHLGDQQAALNALAATLRPGGLLAVAERGLPARYLPRDIGMGRPGLLARLDAAEEDGYTTMREELPGSTPVVEDWPAMLAAAGLVPSGSRTFLIDRPAPLDAPVREQLHARLSHLRDQIGTRLDSADRATLDRLLDRESREGILWRPDAFYLMAITVHTARSGPPEQ</sequence>
<dbReference type="Pfam" id="PF13649">
    <property type="entry name" value="Methyltransf_25"/>
    <property type="match status" value="1"/>
</dbReference>
<dbReference type="CDD" id="cd02440">
    <property type="entry name" value="AdoMet_MTases"/>
    <property type="match status" value="1"/>
</dbReference>
<keyword evidence="5" id="KW-1185">Reference proteome</keyword>
<gene>
    <name evidence="4" type="ORF">DEF24_14230</name>
</gene>
<evidence type="ECO:0000256" key="1">
    <source>
        <dbReference type="ARBA" id="ARBA00022603"/>
    </source>
</evidence>
<name>A0A368T4G9_9ACTN</name>
<feature type="domain" description="Methyltransferase" evidence="3">
    <location>
        <begin position="51"/>
        <end position="148"/>
    </location>
</feature>
<dbReference type="PANTHER" id="PTHR43861:SF1">
    <property type="entry name" value="TRANS-ACONITATE 2-METHYLTRANSFERASE"/>
    <property type="match status" value="1"/>
</dbReference>
<evidence type="ECO:0000313" key="4">
    <source>
        <dbReference type="EMBL" id="RCV58055.1"/>
    </source>
</evidence>
<dbReference type="InterPro" id="IPR041698">
    <property type="entry name" value="Methyltransf_25"/>
</dbReference>
<dbReference type="AlphaFoldDB" id="A0A368T4G9"/>
<dbReference type="Gene3D" id="3.40.50.150">
    <property type="entry name" value="Vaccinia Virus protein VP39"/>
    <property type="match status" value="1"/>
</dbReference>
<dbReference type="SUPFAM" id="SSF53335">
    <property type="entry name" value="S-adenosyl-L-methionine-dependent methyltransferases"/>
    <property type="match status" value="1"/>
</dbReference>
<dbReference type="InterPro" id="IPR029063">
    <property type="entry name" value="SAM-dependent_MTases_sf"/>
</dbReference>
<proteinExistence type="predicted"/>
<evidence type="ECO:0000259" key="3">
    <source>
        <dbReference type="Pfam" id="PF13649"/>
    </source>
</evidence>
<organism evidence="4 5">
    <name type="scientific">Marinitenerispora sediminis</name>
    <dbReference type="NCBI Taxonomy" id="1931232"/>
    <lineage>
        <taxon>Bacteria</taxon>
        <taxon>Bacillati</taxon>
        <taxon>Actinomycetota</taxon>
        <taxon>Actinomycetes</taxon>
        <taxon>Streptosporangiales</taxon>
        <taxon>Nocardiopsidaceae</taxon>
        <taxon>Marinitenerispora</taxon>
    </lineage>
</organism>
<evidence type="ECO:0000313" key="5">
    <source>
        <dbReference type="Proteomes" id="UP000253318"/>
    </source>
</evidence>
<dbReference type="OrthoDB" id="3382693at2"/>
<dbReference type="RefSeq" id="WP_114399175.1">
    <property type="nucleotide sequence ID" value="NZ_QEIM01000111.1"/>
</dbReference>
<keyword evidence="1 4" id="KW-0489">Methyltransferase</keyword>
<evidence type="ECO:0000256" key="2">
    <source>
        <dbReference type="ARBA" id="ARBA00022679"/>
    </source>
</evidence>
<dbReference type="PANTHER" id="PTHR43861">
    <property type="entry name" value="TRANS-ACONITATE 2-METHYLTRANSFERASE-RELATED"/>
    <property type="match status" value="1"/>
</dbReference>
<dbReference type="EMBL" id="QEIN01000102">
    <property type="protein sequence ID" value="RCV58055.1"/>
    <property type="molecule type" value="Genomic_DNA"/>
</dbReference>
<reference evidence="4 5" key="1">
    <citation type="submission" date="2018-04" db="EMBL/GenBank/DDBJ databases">
        <title>Novel actinobacteria from marine sediment.</title>
        <authorList>
            <person name="Ng Z.Y."/>
            <person name="Tan G.Y.A."/>
        </authorList>
    </citation>
    <scope>NUCLEOTIDE SEQUENCE [LARGE SCALE GENOMIC DNA]</scope>
    <source>
        <strain evidence="4 5">TPS81</strain>
    </source>
</reference>
<dbReference type="GO" id="GO:0032259">
    <property type="term" value="P:methylation"/>
    <property type="evidence" value="ECO:0007669"/>
    <property type="project" value="UniProtKB-KW"/>
</dbReference>